<dbReference type="eggNOG" id="COG0784">
    <property type="taxonomic scope" value="Bacteria"/>
</dbReference>
<dbReference type="PROSITE" id="PS50110">
    <property type="entry name" value="RESPONSE_REGULATORY"/>
    <property type="match status" value="1"/>
</dbReference>
<dbReference type="Gene3D" id="2.160.20.80">
    <property type="entry name" value="E3 ubiquitin-protein ligase SopA"/>
    <property type="match status" value="1"/>
</dbReference>
<dbReference type="eggNOG" id="COG1357">
    <property type="taxonomic scope" value="Bacteria"/>
</dbReference>
<feature type="domain" description="Response regulatory" evidence="3">
    <location>
        <begin position="19"/>
        <end position="137"/>
    </location>
</feature>
<dbReference type="PANTHER" id="PTHR14136">
    <property type="entry name" value="BTB_POZ DOMAIN-CONTAINING PROTEIN KCTD9"/>
    <property type="match status" value="1"/>
</dbReference>
<dbReference type="SMART" id="SM00448">
    <property type="entry name" value="REC"/>
    <property type="match status" value="1"/>
</dbReference>
<evidence type="ECO:0000256" key="1">
    <source>
        <dbReference type="PROSITE-ProRule" id="PRU00169"/>
    </source>
</evidence>
<dbReference type="InterPro" id="IPR001789">
    <property type="entry name" value="Sig_transdc_resp-reg_receiver"/>
</dbReference>
<evidence type="ECO:0000313" key="5">
    <source>
        <dbReference type="Proteomes" id="UP000011744"/>
    </source>
</evidence>
<dbReference type="RefSeq" id="WP_008616914.1">
    <property type="nucleotide sequence ID" value="NZ_AONQ01000022.1"/>
</dbReference>
<dbReference type="PATRIC" id="fig|1244869.3.peg.1999"/>
<feature type="compositionally biased region" description="Basic and acidic residues" evidence="2">
    <location>
        <begin position="136"/>
        <end position="162"/>
    </location>
</feature>
<dbReference type="STRING" id="1244869.H261_09889"/>
<evidence type="ECO:0000313" key="4">
    <source>
        <dbReference type="EMBL" id="EME70108.1"/>
    </source>
</evidence>
<protein>
    <recommendedName>
        <fullName evidence="3">Response regulatory domain-containing protein</fullName>
    </recommendedName>
</protein>
<feature type="region of interest" description="Disordered" evidence="2">
    <location>
        <begin position="198"/>
        <end position="315"/>
    </location>
</feature>
<dbReference type="Gene3D" id="3.40.50.2300">
    <property type="match status" value="1"/>
</dbReference>
<comment type="caution">
    <text evidence="4">The sequence shown here is derived from an EMBL/GenBank/DDBJ whole genome shotgun (WGS) entry which is preliminary data.</text>
</comment>
<feature type="compositionally biased region" description="Pro residues" evidence="2">
    <location>
        <begin position="221"/>
        <end position="246"/>
    </location>
</feature>
<keyword evidence="5" id="KW-1185">Reference proteome</keyword>
<dbReference type="SUPFAM" id="SSF141571">
    <property type="entry name" value="Pentapeptide repeat-like"/>
    <property type="match status" value="1"/>
</dbReference>
<feature type="compositionally biased region" description="Basic and acidic residues" evidence="2">
    <location>
        <begin position="279"/>
        <end position="291"/>
    </location>
</feature>
<dbReference type="SUPFAM" id="SSF52172">
    <property type="entry name" value="CheY-like"/>
    <property type="match status" value="1"/>
</dbReference>
<gene>
    <name evidence="4" type="ORF">H261_09889</name>
</gene>
<dbReference type="Pfam" id="PF00805">
    <property type="entry name" value="Pentapeptide"/>
    <property type="match status" value="3"/>
</dbReference>
<dbReference type="InterPro" id="IPR011006">
    <property type="entry name" value="CheY-like_superfamily"/>
</dbReference>
<evidence type="ECO:0000256" key="2">
    <source>
        <dbReference type="SAM" id="MobiDB-lite"/>
    </source>
</evidence>
<accession>M3ABG8</accession>
<dbReference type="GO" id="GO:0000160">
    <property type="term" value="P:phosphorelay signal transduction system"/>
    <property type="evidence" value="ECO:0007669"/>
    <property type="project" value="InterPro"/>
</dbReference>
<dbReference type="Proteomes" id="UP000011744">
    <property type="component" value="Unassembled WGS sequence"/>
</dbReference>
<dbReference type="InterPro" id="IPR051082">
    <property type="entry name" value="Pentapeptide-BTB/POZ_domain"/>
</dbReference>
<proteinExistence type="predicted"/>
<dbReference type="OrthoDB" id="4332726at2"/>
<dbReference type="PANTHER" id="PTHR14136:SF17">
    <property type="entry name" value="BTB_POZ DOMAIN-CONTAINING PROTEIN KCTD9"/>
    <property type="match status" value="1"/>
</dbReference>
<feature type="compositionally biased region" description="Basic and acidic residues" evidence="2">
    <location>
        <begin position="302"/>
        <end position="311"/>
    </location>
</feature>
<sequence length="512" mass="53798">MRHPTATQSVEGTDWKKVRVLVFGLDDQFRFLARQTFRKLNVREVASFDQPGDLGRLLAQGFDILLIDFAAKPEEGLRVLESVRRPPGNPNETLPVLAVAPSTLKDIIDRAKILGIEGVVPKPISGHELGHRVGETLARPERMAPPARRDDAPKRNFIKEADPLPELAGDDAEPAVSRATPPEAIPEVAALMARLEARTGVSASPSDPRPSRNGPAMALTSPPPTASPPVPAPKAAPAVAPAPAPKATPVSAPGPVGSGRGFASASGEAPVRRVSGGKLSDDDLAPARKLSDGPIEVAGLRPDPDAEEARRRAAKRRKQWEEAMAQAGHKARKGRDVATLDVSAVVAEHGKWLQTKGAEGKRATFTGMDLAGVDLSGAVLANATFREVDLSDACLAEARLDGSDFRYATLSAANLGGANLGVAALRHAKLDLSNLEGATLRGTDLSGASLCGARTAGADFKGAIMMGADLRDADLSRAENLTQAQVDKAICDKATRLPPGVFRPLAEGERLS</sequence>
<feature type="modified residue" description="4-aspartylphosphate" evidence="1">
    <location>
        <position position="68"/>
    </location>
</feature>
<dbReference type="InterPro" id="IPR001646">
    <property type="entry name" value="5peptide_repeat"/>
</dbReference>
<reference evidence="4 5" key="1">
    <citation type="journal article" date="2014" name="Genome Announc.">
        <title>Draft Genome Sequence of Magnetospirillum sp. Strain SO-1, a Freshwater Magnetotactic Bacterium Isolated from the Ol'khovka River, Russia.</title>
        <authorList>
            <person name="Grouzdev D.S."/>
            <person name="Dziuba M.V."/>
            <person name="Sukhacheva M.S."/>
            <person name="Mardanov A.V."/>
            <person name="Beletskiy A.V."/>
            <person name="Kuznetsov B.B."/>
            <person name="Skryabin K.G."/>
        </authorList>
    </citation>
    <scope>NUCLEOTIDE SEQUENCE [LARGE SCALE GENOMIC DNA]</scope>
    <source>
        <strain evidence="4 5">SO-1</strain>
    </source>
</reference>
<name>M3ABG8_9PROT</name>
<dbReference type="AlphaFoldDB" id="M3ABG8"/>
<evidence type="ECO:0000259" key="3">
    <source>
        <dbReference type="PROSITE" id="PS50110"/>
    </source>
</evidence>
<keyword evidence="1" id="KW-0597">Phosphoprotein</keyword>
<dbReference type="EMBL" id="AONQ01000022">
    <property type="protein sequence ID" value="EME70108.1"/>
    <property type="molecule type" value="Genomic_DNA"/>
</dbReference>
<organism evidence="4 5">
    <name type="scientific">Paramagnetospirillum caucaseum</name>
    <dbReference type="NCBI Taxonomy" id="1244869"/>
    <lineage>
        <taxon>Bacteria</taxon>
        <taxon>Pseudomonadati</taxon>
        <taxon>Pseudomonadota</taxon>
        <taxon>Alphaproteobacteria</taxon>
        <taxon>Rhodospirillales</taxon>
        <taxon>Magnetospirillaceae</taxon>
        <taxon>Paramagnetospirillum</taxon>
    </lineage>
</organism>
<feature type="region of interest" description="Disordered" evidence="2">
    <location>
        <begin position="136"/>
        <end position="182"/>
    </location>
</feature>